<feature type="region of interest" description="Disordered" evidence="1">
    <location>
        <begin position="1"/>
        <end position="25"/>
    </location>
</feature>
<dbReference type="EMBL" id="PIPK01000008">
    <property type="protein sequence ID" value="RUO23748.1"/>
    <property type="molecule type" value="Genomic_DNA"/>
</dbReference>
<dbReference type="Proteomes" id="UP000249203">
    <property type="component" value="Unassembled WGS sequence"/>
</dbReference>
<dbReference type="AlphaFoldDB" id="A0A327WV43"/>
<dbReference type="Proteomes" id="UP000287865">
    <property type="component" value="Unassembled WGS sequence"/>
</dbReference>
<reference evidence="2 4" key="2">
    <citation type="submission" date="2018-06" db="EMBL/GenBank/DDBJ databases">
        <title>Genomic Encyclopedia of Type Strains, Phase III (KMG-III): the genomes of soil and plant-associated and newly described type strains.</title>
        <authorList>
            <person name="Whitman W."/>
        </authorList>
    </citation>
    <scope>NUCLEOTIDE SEQUENCE [LARGE SCALE GENOMIC DNA]</scope>
    <source>
        <strain evidence="2 4">CGMCC 1.15366</strain>
    </source>
</reference>
<evidence type="ECO:0000313" key="5">
    <source>
        <dbReference type="Proteomes" id="UP000287865"/>
    </source>
</evidence>
<proteinExistence type="predicted"/>
<evidence type="ECO:0000313" key="4">
    <source>
        <dbReference type="Proteomes" id="UP000249203"/>
    </source>
</evidence>
<name>A0A327WV43_9GAMM</name>
<keyword evidence="5" id="KW-1185">Reference proteome</keyword>
<comment type="caution">
    <text evidence="2">The sequence shown here is derived from an EMBL/GenBank/DDBJ whole genome shotgun (WGS) entry which is preliminary data.</text>
</comment>
<gene>
    <name evidence="2" type="ORF">B0I24_10883</name>
    <name evidence="3" type="ORF">CWE07_09550</name>
</gene>
<reference evidence="3 5" key="1">
    <citation type="journal article" date="2018" name="Front. Microbiol.">
        <title>Genome-Based Analysis Reveals the Taxonomy and Diversity of the Family Idiomarinaceae.</title>
        <authorList>
            <person name="Liu Y."/>
            <person name="Lai Q."/>
            <person name="Shao Z."/>
        </authorList>
    </citation>
    <scope>NUCLEOTIDE SEQUENCE [LARGE SCALE GENOMIC DNA]</scope>
    <source>
        <strain evidence="3 5">CF12-14</strain>
    </source>
</reference>
<sequence length="113" mass="13153">MSQAYHPFRNRRPSRERGPRDTSPQQTAYFEQALACLAAHPERISILVKNLHYYQQQQHLPKSAKAAIQRFEYLLAVTQDPHEIAQHVLEDSYEGRKFRQLPLLLKGLCDPAE</sequence>
<evidence type="ECO:0000313" key="2">
    <source>
        <dbReference type="EMBL" id="RAJ96504.1"/>
    </source>
</evidence>
<dbReference type="RefSeq" id="WP_111569673.1">
    <property type="nucleotide sequence ID" value="NZ_PIPK01000008.1"/>
</dbReference>
<evidence type="ECO:0000256" key="1">
    <source>
        <dbReference type="SAM" id="MobiDB-lite"/>
    </source>
</evidence>
<organism evidence="2 4">
    <name type="scientific">Aliidiomarina maris</name>
    <dbReference type="NCBI Taxonomy" id="531312"/>
    <lineage>
        <taxon>Bacteria</taxon>
        <taxon>Pseudomonadati</taxon>
        <taxon>Pseudomonadota</taxon>
        <taxon>Gammaproteobacteria</taxon>
        <taxon>Alteromonadales</taxon>
        <taxon>Idiomarinaceae</taxon>
        <taxon>Aliidiomarina</taxon>
    </lineage>
</organism>
<dbReference type="OrthoDB" id="6402191at2"/>
<evidence type="ECO:0000313" key="3">
    <source>
        <dbReference type="EMBL" id="RUO23748.1"/>
    </source>
</evidence>
<protein>
    <submittedName>
        <fullName evidence="2">Uncharacterized protein</fullName>
    </submittedName>
</protein>
<dbReference type="EMBL" id="QLMD01000008">
    <property type="protein sequence ID" value="RAJ96504.1"/>
    <property type="molecule type" value="Genomic_DNA"/>
</dbReference>
<accession>A0A327WV43</accession>